<comment type="caution">
    <text evidence="3">The sequence shown here is derived from an EMBL/GenBank/DDBJ whole genome shotgun (WGS) entry which is preliminary data.</text>
</comment>
<dbReference type="AlphaFoldDB" id="A0A5J5GMG4"/>
<sequence length="161" mass="17298">MRMALADRISAVVFLALGIALFVGGWTMDRLEIRRIHPASIPGLVPMILGVLLAICAVLLFRSSYTDTERGKVGVLVGGSWSRLGLTAILCTGYALGLVGWLSYFWATAIFTFAFALVFSLPVDGARRDQAIAVAGSLALAFGVAFSSSILFRELFLVRLP</sequence>
<evidence type="ECO:0000259" key="2">
    <source>
        <dbReference type="Pfam" id="PF07331"/>
    </source>
</evidence>
<dbReference type="InterPro" id="IPR036259">
    <property type="entry name" value="MFS_trans_sf"/>
</dbReference>
<keyword evidence="1" id="KW-1133">Transmembrane helix</keyword>
<feature type="domain" description="DUF1468" evidence="2">
    <location>
        <begin position="9"/>
        <end position="161"/>
    </location>
</feature>
<name>A0A5J5GMG4_9RHOB</name>
<accession>A0A5J5GMG4</accession>
<gene>
    <name evidence="3" type="ORF">F3S47_09410</name>
</gene>
<feature type="transmembrane region" description="Helical" evidence="1">
    <location>
        <begin position="73"/>
        <end position="95"/>
    </location>
</feature>
<dbReference type="SUPFAM" id="SSF103473">
    <property type="entry name" value="MFS general substrate transporter"/>
    <property type="match status" value="1"/>
</dbReference>
<organism evidence="3 4">
    <name type="scientific">Histidinibacterium aquaticum</name>
    <dbReference type="NCBI Taxonomy" id="2613962"/>
    <lineage>
        <taxon>Bacteria</taxon>
        <taxon>Pseudomonadati</taxon>
        <taxon>Pseudomonadota</taxon>
        <taxon>Alphaproteobacteria</taxon>
        <taxon>Rhodobacterales</taxon>
        <taxon>Paracoccaceae</taxon>
        <taxon>Histidinibacterium</taxon>
    </lineage>
</organism>
<evidence type="ECO:0000313" key="3">
    <source>
        <dbReference type="EMBL" id="KAA9009449.1"/>
    </source>
</evidence>
<keyword evidence="1" id="KW-0812">Transmembrane</keyword>
<feature type="transmembrane region" description="Helical" evidence="1">
    <location>
        <begin position="131"/>
        <end position="152"/>
    </location>
</feature>
<keyword evidence="4" id="KW-1185">Reference proteome</keyword>
<feature type="transmembrane region" description="Helical" evidence="1">
    <location>
        <begin position="9"/>
        <end position="28"/>
    </location>
</feature>
<dbReference type="EMBL" id="VYQE01000002">
    <property type="protein sequence ID" value="KAA9009449.1"/>
    <property type="molecule type" value="Genomic_DNA"/>
</dbReference>
<evidence type="ECO:0000313" key="4">
    <source>
        <dbReference type="Proteomes" id="UP000326554"/>
    </source>
</evidence>
<dbReference type="InterPro" id="IPR009936">
    <property type="entry name" value="DUF1468"/>
</dbReference>
<protein>
    <recommendedName>
        <fullName evidence="2">DUF1468 domain-containing protein</fullName>
    </recommendedName>
</protein>
<dbReference type="Proteomes" id="UP000326554">
    <property type="component" value="Unassembled WGS sequence"/>
</dbReference>
<evidence type="ECO:0000256" key="1">
    <source>
        <dbReference type="SAM" id="Phobius"/>
    </source>
</evidence>
<dbReference type="Pfam" id="PF07331">
    <property type="entry name" value="TctB"/>
    <property type="match status" value="1"/>
</dbReference>
<feature type="transmembrane region" description="Helical" evidence="1">
    <location>
        <begin position="40"/>
        <end position="61"/>
    </location>
</feature>
<feature type="transmembrane region" description="Helical" evidence="1">
    <location>
        <begin position="101"/>
        <end position="119"/>
    </location>
</feature>
<keyword evidence="1" id="KW-0472">Membrane</keyword>
<proteinExistence type="predicted"/>
<reference evidence="3 4" key="1">
    <citation type="submission" date="2019-09" db="EMBL/GenBank/DDBJ databases">
        <authorList>
            <person name="Park J.-S."/>
            <person name="Choi H.-J."/>
        </authorList>
    </citation>
    <scope>NUCLEOTIDE SEQUENCE [LARGE SCALE GENOMIC DNA]</scope>
    <source>
        <strain evidence="3 4">176SS1-4</strain>
    </source>
</reference>